<feature type="compositionally biased region" description="Low complexity" evidence="2">
    <location>
        <begin position="237"/>
        <end position="248"/>
    </location>
</feature>
<reference evidence="5" key="1">
    <citation type="journal article" date="2016" name="Proc. Natl. Acad. Sci. U.S.A.">
        <title>Comparative genomics of biotechnologically important yeasts.</title>
        <authorList>
            <person name="Riley R."/>
            <person name="Haridas S."/>
            <person name="Wolfe K.H."/>
            <person name="Lopes M.R."/>
            <person name="Hittinger C.T."/>
            <person name="Goeker M."/>
            <person name="Salamov A.A."/>
            <person name="Wisecaver J.H."/>
            <person name="Long T.M."/>
            <person name="Calvey C.H."/>
            <person name="Aerts A.L."/>
            <person name="Barry K.W."/>
            <person name="Choi C."/>
            <person name="Clum A."/>
            <person name="Coughlan A.Y."/>
            <person name="Deshpande S."/>
            <person name="Douglass A.P."/>
            <person name="Hanson S.J."/>
            <person name="Klenk H.-P."/>
            <person name="LaButti K.M."/>
            <person name="Lapidus A."/>
            <person name="Lindquist E.A."/>
            <person name="Lipzen A.M."/>
            <person name="Meier-Kolthoff J.P."/>
            <person name="Ohm R.A."/>
            <person name="Otillar R.P."/>
            <person name="Pangilinan J.L."/>
            <person name="Peng Y."/>
            <person name="Rokas A."/>
            <person name="Rosa C.A."/>
            <person name="Scheuner C."/>
            <person name="Sibirny A.A."/>
            <person name="Slot J.C."/>
            <person name="Stielow J.B."/>
            <person name="Sun H."/>
            <person name="Kurtzman C.P."/>
            <person name="Blackwell M."/>
            <person name="Grigoriev I.V."/>
            <person name="Jeffries T.W."/>
        </authorList>
    </citation>
    <scope>NUCLEOTIDE SEQUENCE [LARGE SCALE GENOMIC DNA]</scope>
    <source>
        <strain evidence="5">NRRL Y-1626</strain>
    </source>
</reference>
<evidence type="ECO:0000256" key="1">
    <source>
        <dbReference type="PROSITE-ProRule" id="PRU00176"/>
    </source>
</evidence>
<feature type="compositionally biased region" description="Polar residues" evidence="2">
    <location>
        <begin position="359"/>
        <end position="371"/>
    </location>
</feature>
<dbReference type="InterPro" id="IPR035979">
    <property type="entry name" value="RBD_domain_sf"/>
</dbReference>
<dbReference type="InterPro" id="IPR012677">
    <property type="entry name" value="Nucleotide-bd_a/b_plait_sf"/>
</dbReference>
<dbReference type="GO" id="GO:0003723">
    <property type="term" value="F:RNA binding"/>
    <property type="evidence" value="ECO:0007669"/>
    <property type="project" value="UniProtKB-UniRule"/>
</dbReference>
<dbReference type="SUPFAM" id="SSF54928">
    <property type="entry name" value="RNA-binding domain, RBD"/>
    <property type="match status" value="1"/>
</dbReference>
<feature type="domain" description="RRM" evidence="3">
    <location>
        <begin position="90"/>
        <end position="170"/>
    </location>
</feature>
<feature type="compositionally biased region" description="Basic and acidic residues" evidence="2">
    <location>
        <begin position="373"/>
        <end position="385"/>
    </location>
</feature>
<name>A0A1B7T787_9ASCO</name>
<evidence type="ECO:0000313" key="5">
    <source>
        <dbReference type="Proteomes" id="UP000092321"/>
    </source>
</evidence>
<feature type="region of interest" description="Disordered" evidence="2">
    <location>
        <begin position="195"/>
        <end position="386"/>
    </location>
</feature>
<dbReference type="Gene3D" id="3.30.70.330">
    <property type="match status" value="1"/>
</dbReference>
<feature type="compositionally biased region" description="Low complexity" evidence="2">
    <location>
        <begin position="315"/>
        <end position="332"/>
    </location>
</feature>
<keyword evidence="1" id="KW-0694">RNA-binding</keyword>
<protein>
    <recommendedName>
        <fullName evidence="3">RRM domain-containing protein</fullName>
    </recommendedName>
</protein>
<organism evidence="4 5">
    <name type="scientific">Hanseniaspora valbyensis NRRL Y-1626</name>
    <dbReference type="NCBI Taxonomy" id="766949"/>
    <lineage>
        <taxon>Eukaryota</taxon>
        <taxon>Fungi</taxon>
        <taxon>Dikarya</taxon>
        <taxon>Ascomycota</taxon>
        <taxon>Saccharomycotina</taxon>
        <taxon>Saccharomycetes</taxon>
        <taxon>Saccharomycodales</taxon>
        <taxon>Saccharomycodaceae</taxon>
        <taxon>Hanseniaspora</taxon>
    </lineage>
</organism>
<dbReference type="AlphaFoldDB" id="A0A1B7T787"/>
<feature type="compositionally biased region" description="Polar residues" evidence="2">
    <location>
        <begin position="339"/>
        <end position="352"/>
    </location>
</feature>
<dbReference type="OrthoDB" id="3972811at2759"/>
<dbReference type="PROSITE" id="PS50102">
    <property type="entry name" value="RRM"/>
    <property type="match status" value="1"/>
</dbReference>
<sequence>MDLQDFLKNSAFTSNNTGFDFNANKIDVNKINQQEAPKKRDLFKSSQAPDLSQFLDGKVPSLDPARAGSTNLSDNGRKYAVYPVPDAPPYIATIVNFPKDLTETGMKAWFEDGLQKPDAVAMINIPKNMDNTNKNRAFVEFKARDHLENSLKLSGSFLNENKVYVDVAPPNSYMNGGNGRSGGFGNRYSAGLQFDWSKGSNTPQFDDDDNNNNHNMEYRGDNDAPSLDWSKKGESLQDQQQSIIDWSQKGANVRSSRSPGVSPAAMDWSQKGANAPRDAPRESHPIPTFDRSQMGSQLKQSSPEVSASSLDWNRKGSNVKSSSNSPKVDVSSLKWEKGSQLSNVSSPRSNSYNKKKTFTIPQKGSALQANNGEKVEKSEKSEKPAKKITGFEALSLADDE</sequence>
<keyword evidence="5" id="KW-1185">Reference proteome</keyword>
<dbReference type="EMBL" id="LXPE01000562">
    <property type="protein sequence ID" value="OBA24580.1"/>
    <property type="molecule type" value="Genomic_DNA"/>
</dbReference>
<feature type="compositionally biased region" description="Polar residues" evidence="2">
    <location>
        <begin position="290"/>
        <end position="311"/>
    </location>
</feature>
<proteinExistence type="predicted"/>
<dbReference type="InterPro" id="IPR000504">
    <property type="entry name" value="RRM_dom"/>
</dbReference>
<gene>
    <name evidence="4" type="ORF">HANVADRAFT_107313</name>
</gene>
<dbReference type="Proteomes" id="UP000092321">
    <property type="component" value="Unassembled WGS sequence"/>
</dbReference>
<accession>A0A1B7T787</accession>
<evidence type="ECO:0000256" key="2">
    <source>
        <dbReference type="SAM" id="MobiDB-lite"/>
    </source>
</evidence>
<evidence type="ECO:0000259" key="3">
    <source>
        <dbReference type="PROSITE" id="PS50102"/>
    </source>
</evidence>
<comment type="caution">
    <text evidence="4">The sequence shown here is derived from an EMBL/GenBank/DDBJ whole genome shotgun (WGS) entry which is preliminary data.</text>
</comment>
<feature type="compositionally biased region" description="Polar residues" evidence="2">
    <location>
        <begin position="249"/>
        <end position="259"/>
    </location>
</feature>
<evidence type="ECO:0000313" key="4">
    <source>
        <dbReference type="EMBL" id="OBA24580.1"/>
    </source>
</evidence>